<dbReference type="EMBL" id="DVMO01000149">
    <property type="protein sequence ID" value="HIU28602.1"/>
    <property type="molecule type" value="Genomic_DNA"/>
</dbReference>
<evidence type="ECO:0000313" key="2">
    <source>
        <dbReference type="EMBL" id="HIU28602.1"/>
    </source>
</evidence>
<evidence type="ECO:0000259" key="1">
    <source>
        <dbReference type="Pfam" id="PF14192"/>
    </source>
</evidence>
<dbReference type="AlphaFoldDB" id="A0A9D1I6F1"/>
<gene>
    <name evidence="2" type="ORF">IAD16_09550</name>
</gene>
<feature type="domain" description="DUF4314" evidence="1">
    <location>
        <begin position="3"/>
        <end position="38"/>
    </location>
</feature>
<comment type="caution">
    <text evidence="2">The sequence shown here is derived from an EMBL/GenBank/DDBJ whole genome shotgun (WGS) entry which is preliminary data.</text>
</comment>
<evidence type="ECO:0000313" key="3">
    <source>
        <dbReference type="Proteomes" id="UP000824091"/>
    </source>
</evidence>
<sequence length="47" mass="5511">MTRKQIEQYKERYKPGTRLLLMNMNDPYAPVPSGTKGKHILTAFCFH</sequence>
<dbReference type="Proteomes" id="UP000824091">
    <property type="component" value="Unassembled WGS sequence"/>
</dbReference>
<reference evidence="2" key="2">
    <citation type="journal article" date="2021" name="PeerJ">
        <title>Extensive microbial diversity within the chicken gut microbiome revealed by metagenomics and culture.</title>
        <authorList>
            <person name="Gilroy R."/>
            <person name="Ravi A."/>
            <person name="Getino M."/>
            <person name="Pursley I."/>
            <person name="Horton D.L."/>
            <person name="Alikhan N.F."/>
            <person name="Baker D."/>
            <person name="Gharbi K."/>
            <person name="Hall N."/>
            <person name="Watson M."/>
            <person name="Adriaenssens E.M."/>
            <person name="Foster-Nyarko E."/>
            <person name="Jarju S."/>
            <person name="Secka A."/>
            <person name="Antonio M."/>
            <person name="Oren A."/>
            <person name="Chaudhuri R.R."/>
            <person name="La Ragione R."/>
            <person name="Hildebrand F."/>
            <person name="Pallen M.J."/>
        </authorList>
    </citation>
    <scope>NUCLEOTIDE SEQUENCE</scope>
    <source>
        <strain evidence="2">11300</strain>
    </source>
</reference>
<dbReference type="Pfam" id="PF14192">
    <property type="entry name" value="DUF4314"/>
    <property type="match status" value="1"/>
</dbReference>
<accession>A0A9D1I6F1</accession>
<proteinExistence type="predicted"/>
<protein>
    <submittedName>
        <fullName evidence="2">DUF4314 domain-containing protein</fullName>
    </submittedName>
</protein>
<name>A0A9D1I6F1_9FIRM</name>
<dbReference type="InterPro" id="IPR025463">
    <property type="entry name" value="DUF4314"/>
</dbReference>
<reference evidence="2" key="1">
    <citation type="submission" date="2020-10" db="EMBL/GenBank/DDBJ databases">
        <authorList>
            <person name="Gilroy R."/>
        </authorList>
    </citation>
    <scope>NUCLEOTIDE SEQUENCE</scope>
    <source>
        <strain evidence="2">11300</strain>
    </source>
</reference>
<organism evidence="2 3">
    <name type="scientific">Candidatus Fimisoma avicola</name>
    <dbReference type="NCBI Taxonomy" id="2840826"/>
    <lineage>
        <taxon>Bacteria</taxon>
        <taxon>Bacillati</taxon>
        <taxon>Bacillota</taxon>
        <taxon>Clostridia</taxon>
        <taxon>Eubacteriales</taxon>
        <taxon>Candidatus Fimisoma</taxon>
    </lineage>
</organism>